<reference evidence="3" key="1">
    <citation type="journal article" date="2016" name="Genom Data">
        <title>Isolation and complete genome sequencing of Mimivirus bombay, a Giant Virus in sewage of Mumbai, India.</title>
        <authorList>
            <person name="Chatterjee A."/>
            <person name="Ali F."/>
            <person name="Bange D."/>
            <person name="Kondabagil K."/>
        </authorList>
    </citation>
    <scope>NUCLEOTIDE SEQUENCE [LARGE SCALE GENOMIC DNA]</scope>
    <source>
        <strain evidence="3">1</strain>
    </source>
</reference>
<dbReference type="Proteomes" id="UP000241559">
    <property type="component" value="Segment"/>
</dbReference>
<organism evidence="3 4">
    <name type="scientific">Mimivirus Bombay</name>
    <dbReference type="NCBI Taxonomy" id="1835008"/>
    <lineage>
        <taxon>Viruses</taxon>
        <taxon>Varidnaviria</taxon>
        <taxon>Bamfordvirae</taxon>
        <taxon>Nucleocytoviricota</taxon>
        <taxon>Megaviricetes</taxon>
        <taxon>Imitervirales</taxon>
        <taxon>Mimiviridae</taxon>
        <taxon>Megamimivirinae</taxon>
        <taxon>Mimivirus</taxon>
        <taxon>Mimivirus bradfordmassiliense</taxon>
    </lineage>
</organism>
<evidence type="ECO:0000256" key="2">
    <source>
        <dbReference type="ARBA" id="ARBA00023043"/>
    </source>
</evidence>
<dbReference type="InterPro" id="IPR002110">
    <property type="entry name" value="Ankyrin_rpt"/>
</dbReference>
<dbReference type="PANTHER" id="PTHR44207:SF1">
    <property type="entry name" value="SURFACE ANTIGEN BSPA-LIKE"/>
    <property type="match status" value="1"/>
</dbReference>
<dbReference type="SMR" id="A0A159ZP02"/>
<dbReference type="Gene3D" id="1.25.40.20">
    <property type="entry name" value="Ankyrin repeat-containing domain"/>
    <property type="match status" value="1"/>
</dbReference>
<dbReference type="PANTHER" id="PTHR44207">
    <property type="entry name" value="SURFACE ANTIGEN BSPA-LIKE-RELATED"/>
    <property type="match status" value="1"/>
</dbReference>
<dbReference type="PROSITE" id="PS50088">
    <property type="entry name" value="ANK_REPEAT"/>
    <property type="match status" value="1"/>
</dbReference>
<keyword evidence="2" id="KW-0040">ANK repeat</keyword>
<name>A0A159ZP02_MIMIV</name>
<dbReference type="EMBL" id="KU761889">
    <property type="protein sequence ID" value="AMZ03022.1"/>
    <property type="molecule type" value="Genomic_DNA"/>
</dbReference>
<proteinExistence type="predicted"/>
<evidence type="ECO:0000313" key="4">
    <source>
        <dbReference type="Proteomes" id="UP000241559"/>
    </source>
</evidence>
<evidence type="ECO:0000256" key="1">
    <source>
        <dbReference type="ARBA" id="ARBA00022737"/>
    </source>
</evidence>
<accession>A0A159ZP02</accession>
<keyword evidence="1" id="KW-0677">Repeat</keyword>
<protein>
    <submittedName>
        <fullName evidence="3">Putative ankyrin repeat protein</fullName>
    </submittedName>
</protein>
<evidence type="ECO:0000313" key="3">
    <source>
        <dbReference type="EMBL" id="AMZ03022.1"/>
    </source>
</evidence>
<dbReference type="SUPFAM" id="SSF48403">
    <property type="entry name" value="Ankyrin repeat"/>
    <property type="match status" value="1"/>
</dbReference>
<dbReference type="SMART" id="SM00248">
    <property type="entry name" value="ANK"/>
    <property type="match status" value="5"/>
</dbReference>
<dbReference type="InterPro" id="IPR036770">
    <property type="entry name" value="Ankyrin_rpt-contain_sf"/>
</dbReference>
<sequence>MVVQYLLFSNDKNVDPTNLVLRQDFLHQKCLLISVSNSSHIFHEMLSFRNVRKDDFIIEFFSENNVCSLDNCIAKKIHYLSDINTFDMLLSLDGEYESLIKWFISVNYFEALQNYQHLVKSLSLKTDLMFYAVSKNVSIDVINFLIDMDCKCTIDSITRAIAEKKLDIAKIIIDHNPSENIIHESLYCLSYEKQKDLFKYVLENYKIDSRYYHKSLIYWMINKDEEIMCDLLCRIDIKEFSKEKNISSYVIQSNSLNVVKTFVEHGLQFNPDIYLWVNGNSESENIVRYIIELGIDYRPHIDRLLKICITSGTFSHLEYLINLGVSQENINEAFLTAVSEDKFELIKYLIYMGADINYKNTIAASYTDNIDVLKYLIEKGADITTGGSNDVINHAIGSHQSDFCRCLLENGATITLDDRDELMVIYRELTNGCSYEDDDYEDLDQLTNSDLRNLIHEEIMNSC</sequence>
<dbReference type="Pfam" id="PF12796">
    <property type="entry name" value="Ank_2"/>
    <property type="match status" value="1"/>
</dbReference>